<name>A0ABW4JFM7_9BACL</name>
<organism evidence="1 2">
    <name type="scientific">Alicyclobacillus fodiniaquatilis</name>
    <dbReference type="NCBI Taxonomy" id="1661150"/>
    <lineage>
        <taxon>Bacteria</taxon>
        <taxon>Bacillati</taxon>
        <taxon>Bacillota</taxon>
        <taxon>Bacilli</taxon>
        <taxon>Bacillales</taxon>
        <taxon>Alicyclobacillaceae</taxon>
        <taxon>Alicyclobacillus</taxon>
    </lineage>
</organism>
<dbReference type="EMBL" id="JBHUCX010000013">
    <property type="protein sequence ID" value="MFD1673852.1"/>
    <property type="molecule type" value="Genomic_DNA"/>
</dbReference>
<accession>A0ABW4JFM7</accession>
<dbReference type="RefSeq" id="WP_377941413.1">
    <property type="nucleotide sequence ID" value="NZ_JBHUCX010000013.1"/>
</dbReference>
<keyword evidence="2" id="KW-1185">Reference proteome</keyword>
<protein>
    <submittedName>
        <fullName evidence="1">Uncharacterized protein</fullName>
    </submittedName>
</protein>
<gene>
    <name evidence="1" type="ORF">ACFSB2_03905</name>
</gene>
<comment type="caution">
    <text evidence="1">The sequence shown here is derived from an EMBL/GenBank/DDBJ whole genome shotgun (WGS) entry which is preliminary data.</text>
</comment>
<dbReference type="Proteomes" id="UP001597079">
    <property type="component" value="Unassembled WGS sequence"/>
</dbReference>
<evidence type="ECO:0000313" key="1">
    <source>
        <dbReference type="EMBL" id="MFD1673852.1"/>
    </source>
</evidence>
<reference evidence="2" key="1">
    <citation type="journal article" date="2019" name="Int. J. Syst. Evol. Microbiol.">
        <title>The Global Catalogue of Microorganisms (GCM) 10K type strain sequencing project: providing services to taxonomists for standard genome sequencing and annotation.</title>
        <authorList>
            <consortium name="The Broad Institute Genomics Platform"/>
            <consortium name="The Broad Institute Genome Sequencing Center for Infectious Disease"/>
            <person name="Wu L."/>
            <person name="Ma J."/>
        </authorList>
    </citation>
    <scope>NUCLEOTIDE SEQUENCE [LARGE SCALE GENOMIC DNA]</scope>
    <source>
        <strain evidence="2">CGMCC 1.12286</strain>
    </source>
</reference>
<proteinExistence type="predicted"/>
<sequence length="80" mass="9420">MTEAAKLYLWVELKKNERLVKENLKRVNVVSAIIHDENNNLFSQGTFAELHFKHPQKTQTLKENKPNHKFMAFRTNQLGL</sequence>
<evidence type="ECO:0000313" key="2">
    <source>
        <dbReference type="Proteomes" id="UP001597079"/>
    </source>
</evidence>